<organism evidence="2 3">
    <name type="scientific">Ramazzottius varieornatus</name>
    <name type="common">Water bear</name>
    <name type="synonym">Tardigrade</name>
    <dbReference type="NCBI Taxonomy" id="947166"/>
    <lineage>
        <taxon>Eukaryota</taxon>
        <taxon>Metazoa</taxon>
        <taxon>Ecdysozoa</taxon>
        <taxon>Tardigrada</taxon>
        <taxon>Eutardigrada</taxon>
        <taxon>Parachela</taxon>
        <taxon>Hypsibioidea</taxon>
        <taxon>Ramazzottiidae</taxon>
        <taxon>Ramazzottius</taxon>
    </lineage>
</organism>
<feature type="compositionally biased region" description="Low complexity" evidence="1">
    <location>
        <begin position="142"/>
        <end position="154"/>
    </location>
</feature>
<gene>
    <name evidence="2" type="primary">RvY_05680-1</name>
    <name evidence="2" type="synonym">RvY_05680.1</name>
    <name evidence="2" type="ORF">RvY_05680</name>
</gene>
<feature type="region of interest" description="Disordered" evidence="1">
    <location>
        <begin position="1"/>
        <end position="46"/>
    </location>
</feature>
<sequence length="190" mass="18240">MLLLSEASGPTGGGGGGGGFGGFVGGGGSSSNERGRRNVMFGPGGGGGGGGGFGGLGGGGGGGGLGGLGGLLGRKKRQAGQLESVYRQQAANLFAGQVAPRMAPPATAGNGTIPRYAEVGVVNSTLSAVGSGTIGKADPRAAESPSEGSESYSSGAKLSRILTGLQELGHQLGDASWKEIIAELKLQGLL</sequence>
<name>A0A1D1UVX1_RAMVA</name>
<evidence type="ECO:0000313" key="2">
    <source>
        <dbReference type="EMBL" id="GAU93796.1"/>
    </source>
</evidence>
<dbReference type="EMBL" id="BDGG01000002">
    <property type="protein sequence ID" value="GAU93796.1"/>
    <property type="molecule type" value="Genomic_DNA"/>
</dbReference>
<feature type="compositionally biased region" description="Gly residues" evidence="1">
    <location>
        <begin position="10"/>
        <end position="29"/>
    </location>
</feature>
<feature type="region of interest" description="Disordered" evidence="1">
    <location>
        <begin position="132"/>
        <end position="154"/>
    </location>
</feature>
<dbReference type="Proteomes" id="UP000186922">
    <property type="component" value="Unassembled WGS sequence"/>
</dbReference>
<evidence type="ECO:0000256" key="1">
    <source>
        <dbReference type="SAM" id="MobiDB-lite"/>
    </source>
</evidence>
<reference evidence="2 3" key="1">
    <citation type="journal article" date="2016" name="Nat. Commun.">
        <title>Extremotolerant tardigrade genome and improved radiotolerance of human cultured cells by tardigrade-unique protein.</title>
        <authorList>
            <person name="Hashimoto T."/>
            <person name="Horikawa D.D."/>
            <person name="Saito Y."/>
            <person name="Kuwahara H."/>
            <person name="Kozuka-Hata H."/>
            <person name="Shin-I T."/>
            <person name="Minakuchi Y."/>
            <person name="Ohishi K."/>
            <person name="Motoyama A."/>
            <person name="Aizu T."/>
            <person name="Enomoto A."/>
            <person name="Kondo K."/>
            <person name="Tanaka S."/>
            <person name="Hara Y."/>
            <person name="Koshikawa S."/>
            <person name="Sagara H."/>
            <person name="Miura T."/>
            <person name="Yokobori S."/>
            <person name="Miyagawa K."/>
            <person name="Suzuki Y."/>
            <person name="Kubo T."/>
            <person name="Oyama M."/>
            <person name="Kohara Y."/>
            <person name="Fujiyama A."/>
            <person name="Arakawa K."/>
            <person name="Katayama T."/>
            <person name="Toyoda A."/>
            <person name="Kunieda T."/>
        </authorList>
    </citation>
    <scope>NUCLEOTIDE SEQUENCE [LARGE SCALE GENOMIC DNA]</scope>
    <source>
        <strain evidence="2 3">YOKOZUNA-1</strain>
    </source>
</reference>
<dbReference type="AlphaFoldDB" id="A0A1D1UVX1"/>
<keyword evidence="3" id="KW-1185">Reference proteome</keyword>
<proteinExistence type="predicted"/>
<accession>A0A1D1UVX1</accession>
<protein>
    <submittedName>
        <fullName evidence="2">Uncharacterized protein</fullName>
    </submittedName>
</protein>
<evidence type="ECO:0000313" key="3">
    <source>
        <dbReference type="Proteomes" id="UP000186922"/>
    </source>
</evidence>
<comment type="caution">
    <text evidence="2">The sequence shown here is derived from an EMBL/GenBank/DDBJ whole genome shotgun (WGS) entry which is preliminary data.</text>
</comment>